<gene>
    <name evidence="1" type="ORF">EV666_10543</name>
</gene>
<name>A0A4R2GTR0_9HYPH</name>
<sequence>MWPSFESPLHLIRHLSVLQSHTIRIGANGSEPANVRPLSMFLRLFATQDCTICLENVNGVRQEIEVGARQAWFVPADGISHVHAAPGKNSGRLYVNEFG</sequence>
<accession>A0A4R2GTR0</accession>
<keyword evidence="2" id="KW-1185">Reference proteome</keyword>
<comment type="caution">
    <text evidence="1">The sequence shown here is derived from an EMBL/GenBank/DDBJ whole genome shotgun (WGS) entry which is preliminary data.</text>
</comment>
<protein>
    <submittedName>
        <fullName evidence="1">Uncharacterized protein</fullName>
    </submittedName>
</protein>
<evidence type="ECO:0000313" key="1">
    <source>
        <dbReference type="EMBL" id="TCO13676.1"/>
    </source>
</evidence>
<dbReference type="RefSeq" id="WP_132005542.1">
    <property type="nucleotide sequence ID" value="NZ_JBHUNN010000002.1"/>
</dbReference>
<proteinExistence type="predicted"/>
<dbReference type="EMBL" id="SLWL01000005">
    <property type="protein sequence ID" value="TCO13676.1"/>
    <property type="molecule type" value="Genomic_DNA"/>
</dbReference>
<organism evidence="1 2">
    <name type="scientific">Camelimonas lactis</name>
    <dbReference type="NCBI Taxonomy" id="659006"/>
    <lineage>
        <taxon>Bacteria</taxon>
        <taxon>Pseudomonadati</taxon>
        <taxon>Pseudomonadota</taxon>
        <taxon>Alphaproteobacteria</taxon>
        <taxon>Hyphomicrobiales</taxon>
        <taxon>Chelatococcaceae</taxon>
        <taxon>Camelimonas</taxon>
    </lineage>
</organism>
<reference evidence="1 2" key="1">
    <citation type="submission" date="2019-03" db="EMBL/GenBank/DDBJ databases">
        <title>Genomic Encyclopedia of Type Strains, Phase IV (KMG-IV): sequencing the most valuable type-strain genomes for metagenomic binning, comparative biology and taxonomic classification.</title>
        <authorList>
            <person name="Goeker M."/>
        </authorList>
    </citation>
    <scope>NUCLEOTIDE SEQUENCE [LARGE SCALE GENOMIC DNA]</scope>
    <source>
        <strain evidence="1 2">DSM 22958</strain>
    </source>
</reference>
<dbReference type="AlphaFoldDB" id="A0A4R2GTR0"/>
<dbReference type="Proteomes" id="UP000294881">
    <property type="component" value="Unassembled WGS sequence"/>
</dbReference>
<evidence type="ECO:0000313" key="2">
    <source>
        <dbReference type="Proteomes" id="UP000294881"/>
    </source>
</evidence>